<dbReference type="EMBL" id="JAQQWM010000008">
    <property type="protein sequence ID" value="KAK8052917.1"/>
    <property type="molecule type" value="Genomic_DNA"/>
</dbReference>
<dbReference type="Proteomes" id="UP001446871">
    <property type="component" value="Unassembled WGS sequence"/>
</dbReference>
<reference evidence="2 3" key="1">
    <citation type="submission" date="2023-01" db="EMBL/GenBank/DDBJ databases">
        <title>Analysis of 21 Apiospora genomes using comparative genomics revels a genus with tremendous synthesis potential of carbohydrate active enzymes and secondary metabolites.</title>
        <authorList>
            <person name="Sorensen T."/>
        </authorList>
    </citation>
    <scope>NUCLEOTIDE SEQUENCE [LARGE SCALE GENOMIC DNA]</scope>
    <source>
        <strain evidence="2 3">CBS 83171</strain>
    </source>
</reference>
<accession>A0ABR1U1Y2</accession>
<proteinExistence type="predicted"/>
<evidence type="ECO:0000313" key="2">
    <source>
        <dbReference type="EMBL" id="KAK8052917.1"/>
    </source>
</evidence>
<comment type="caution">
    <text evidence="2">The sequence shown here is derived from an EMBL/GenBank/DDBJ whole genome shotgun (WGS) entry which is preliminary data.</text>
</comment>
<evidence type="ECO:0000313" key="3">
    <source>
        <dbReference type="Proteomes" id="UP001446871"/>
    </source>
</evidence>
<name>A0ABR1U1Y2_9PEZI</name>
<sequence>MDPIAKPPSPSSAPAKRVNSDTDHRASKKTRRVFDNSGPRAGAGTFYLYSVGAAPAWTSAIVWTNVAEAAASPRATLMYGRQTYPDVWMRRRHHAFLWNDRASPCSSPIVLGWQIFEPRVSTKMGPDPTRVMAEVTTASA</sequence>
<protein>
    <submittedName>
        <fullName evidence="2">Uncharacterized protein</fullName>
    </submittedName>
</protein>
<evidence type="ECO:0000256" key="1">
    <source>
        <dbReference type="SAM" id="MobiDB-lite"/>
    </source>
</evidence>
<feature type="compositionally biased region" description="Pro residues" evidence="1">
    <location>
        <begin position="1"/>
        <end position="11"/>
    </location>
</feature>
<keyword evidence="3" id="KW-1185">Reference proteome</keyword>
<organism evidence="2 3">
    <name type="scientific">Apiospora saccharicola</name>
    <dbReference type="NCBI Taxonomy" id="335842"/>
    <lineage>
        <taxon>Eukaryota</taxon>
        <taxon>Fungi</taxon>
        <taxon>Dikarya</taxon>
        <taxon>Ascomycota</taxon>
        <taxon>Pezizomycotina</taxon>
        <taxon>Sordariomycetes</taxon>
        <taxon>Xylariomycetidae</taxon>
        <taxon>Amphisphaeriales</taxon>
        <taxon>Apiosporaceae</taxon>
        <taxon>Apiospora</taxon>
    </lineage>
</organism>
<feature type="region of interest" description="Disordered" evidence="1">
    <location>
        <begin position="1"/>
        <end position="41"/>
    </location>
</feature>
<gene>
    <name evidence="2" type="ORF">PG996_012218</name>
</gene>